<dbReference type="Gene3D" id="2.60.120.560">
    <property type="entry name" value="Exo-inulinase, domain 1"/>
    <property type="match status" value="1"/>
</dbReference>
<organism evidence="3 4">
    <name type="scientific">Sandaracinus amylolyticus</name>
    <dbReference type="NCBI Taxonomy" id="927083"/>
    <lineage>
        <taxon>Bacteria</taxon>
        <taxon>Pseudomonadati</taxon>
        <taxon>Myxococcota</taxon>
        <taxon>Polyangia</taxon>
        <taxon>Polyangiales</taxon>
        <taxon>Sandaracinaceae</taxon>
        <taxon>Sandaracinus</taxon>
    </lineage>
</organism>
<dbReference type="EMBL" id="CP011125">
    <property type="protein sequence ID" value="AKF09197.1"/>
    <property type="molecule type" value="Genomic_DNA"/>
</dbReference>
<evidence type="ECO:0000313" key="3">
    <source>
        <dbReference type="EMBL" id="AKF09197.1"/>
    </source>
</evidence>
<dbReference type="AlphaFoldDB" id="A0A0F6YLH2"/>
<dbReference type="PROSITE" id="PS51257">
    <property type="entry name" value="PROKAR_LIPOPROTEIN"/>
    <property type="match status" value="1"/>
</dbReference>
<dbReference type="STRING" id="927083.DB32_006346"/>
<feature type="signal peptide" evidence="1">
    <location>
        <begin position="1"/>
        <end position="17"/>
    </location>
</feature>
<dbReference type="RefSeq" id="WP_053236267.1">
    <property type="nucleotide sequence ID" value="NZ_CP011125.1"/>
</dbReference>
<evidence type="ECO:0000256" key="1">
    <source>
        <dbReference type="SAM" id="SignalP"/>
    </source>
</evidence>
<dbReference type="OrthoDB" id="5506916at2"/>
<gene>
    <name evidence="3" type="ORF">DB32_006346</name>
</gene>
<feature type="chain" id="PRO_5002513014" description="3-keto-alpha-glucoside-1,2-lyase/3-keto-2-hydroxy-glucal hydratase domain-containing protein" evidence="1">
    <location>
        <begin position="18"/>
        <end position="210"/>
    </location>
</feature>
<dbReference type="Pfam" id="PF06439">
    <property type="entry name" value="3keto-disac_hyd"/>
    <property type="match status" value="1"/>
</dbReference>
<proteinExistence type="predicted"/>
<protein>
    <recommendedName>
        <fullName evidence="2">3-keto-alpha-glucoside-1,2-lyase/3-keto-2-hydroxy-glucal hydratase domain-containing protein</fullName>
    </recommendedName>
</protein>
<keyword evidence="4" id="KW-1185">Reference proteome</keyword>
<accession>A0A0F6YLH2</accession>
<sequence length="210" mass="24014">MRRLLFLFTLALLPSIAACTPQGDPGIGAEGLTDDFEREELGDLWHNTGASWRIVDGQLNIRNARNRPLWLRRTLPRDVRIEFDVRSESPDGDIKVEIFGDGSSRATTESYTATSYVVIFGGWSNSMNVLARMDEHGADRVVGARRRVEPGRTYRMRIERRGSRITAWVDDEELVSMDDPRPLEGPGHDHFAFNDWQVELWFDNLRITPL</sequence>
<evidence type="ECO:0000259" key="2">
    <source>
        <dbReference type="Pfam" id="PF06439"/>
    </source>
</evidence>
<dbReference type="InterPro" id="IPR010496">
    <property type="entry name" value="AL/BT2_dom"/>
</dbReference>
<dbReference type="KEGG" id="samy:DB32_006346"/>
<reference evidence="3 4" key="1">
    <citation type="submission" date="2015-03" db="EMBL/GenBank/DDBJ databases">
        <title>Genome assembly of Sandaracinus amylolyticus DSM 53668.</title>
        <authorList>
            <person name="Sharma G."/>
            <person name="Subramanian S."/>
        </authorList>
    </citation>
    <scope>NUCLEOTIDE SEQUENCE [LARGE SCALE GENOMIC DNA]</scope>
    <source>
        <strain evidence="3 4">DSM 53668</strain>
    </source>
</reference>
<dbReference type="Proteomes" id="UP000034883">
    <property type="component" value="Chromosome"/>
</dbReference>
<dbReference type="GO" id="GO:0016787">
    <property type="term" value="F:hydrolase activity"/>
    <property type="evidence" value="ECO:0007669"/>
    <property type="project" value="InterPro"/>
</dbReference>
<name>A0A0F6YLH2_9BACT</name>
<evidence type="ECO:0000313" key="4">
    <source>
        <dbReference type="Proteomes" id="UP000034883"/>
    </source>
</evidence>
<feature type="domain" description="3-keto-alpha-glucoside-1,2-lyase/3-keto-2-hydroxy-glucal hydratase" evidence="2">
    <location>
        <begin position="40"/>
        <end position="208"/>
    </location>
</feature>
<keyword evidence="1" id="KW-0732">Signal</keyword>